<keyword evidence="4" id="KW-1185">Reference proteome</keyword>
<dbReference type="EMBL" id="CAJNIZ010048103">
    <property type="protein sequence ID" value="CAE7782313.1"/>
    <property type="molecule type" value="Genomic_DNA"/>
</dbReference>
<dbReference type="OrthoDB" id="426383at2759"/>
<dbReference type="Pfam" id="PF25085">
    <property type="entry name" value="DUF7802"/>
    <property type="match status" value="1"/>
</dbReference>
<organism evidence="3 4">
    <name type="scientific">Symbiodinium pilosum</name>
    <name type="common">Dinoflagellate</name>
    <dbReference type="NCBI Taxonomy" id="2952"/>
    <lineage>
        <taxon>Eukaryota</taxon>
        <taxon>Sar</taxon>
        <taxon>Alveolata</taxon>
        <taxon>Dinophyceae</taxon>
        <taxon>Suessiales</taxon>
        <taxon>Symbiodiniaceae</taxon>
        <taxon>Symbiodinium</taxon>
    </lineage>
</organism>
<reference evidence="3" key="1">
    <citation type="submission" date="2021-02" db="EMBL/GenBank/DDBJ databases">
        <authorList>
            <person name="Dougan E. K."/>
            <person name="Rhodes N."/>
            <person name="Thang M."/>
            <person name="Chan C."/>
        </authorList>
    </citation>
    <scope>NUCLEOTIDE SEQUENCE</scope>
</reference>
<feature type="non-terminal residue" evidence="3">
    <location>
        <position position="1"/>
    </location>
</feature>
<accession>A0A812YIX8</accession>
<evidence type="ECO:0000256" key="1">
    <source>
        <dbReference type="SAM" id="Phobius"/>
    </source>
</evidence>
<sequence>MMEWVPFADHFREYDKWPWLRISSCERQLQDHPSFVVAEALFLILAMFSLLHAIYESRNAEFRRLKLIWVSTFIVGTVNDYIFMLLPVVDNFWQ</sequence>
<evidence type="ECO:0000259" key="2">
    <source>
        <dbReference type="Pfam" id="PF25085"/>
    </source>
</evidence>
<gene>
    <name evidence="3" type="ORF">SPIL2461_LOCUS23275</name>
</gene>
<feature type="transmembrane region" description="Helical" evidence="1">
    <location>
        <begin position="67"/>
        <end position="89"/>
    </location>
</feature>
<comment type="caution">
    <text evidence="3">The sequence shown here is derived from an EMBL/GenBank/DDBJ whole genome shotgun (WGS) entry which is preliminary data.</text>
</comment>
<evidence type="ECO:0000313" key="4">
    <source>
        <dbReference type="Proteomes" id="UP000649617"/>
    </source>
</evidence>
<keyword evidence="1" id="KW-1133">Transmembrane helix</keyword>
<feature type="domain" description="DUF7802" evidence="2">
    <location>
        <begin position="19"/>
        <end position="94"/>
    </location>
</feature>
<keyword evidence="1" id="KW-0472">Membrane</keyword>
<keyword evidence="1" id="KW-0812">Transmembrane</keyword>
<dbReference type="InterPro" id="IPR056704">
    <property type="entry name" value="DUF7802"/>
</dbReference>
<proteinExistence type="predicted"/>
<protein>
    <recommendedName>
        <fullName evidence="2">DUF7802 domain-containing protein</fullName>
    </recommendedName>
</protein>
<dbReference type="Proteomes" id="UP000649617">
    <property type="component" value="Unassembled WGS sequence"/>
</dbReference>
<name>A0A812YIX8_SYMPI</name>
<feature type="transmembrane region" description="Helical" evidence="1">
    <location>
        <begin position="35"/>
        <end position="55"/>
    </location>
</feature>
<dbReference type="AlphaFoldDB" id="A0A812YIX8"/>
<evidence type="ECO:0000313" key="3">
    <source>
        <dbReference type="EMBL" id="CAE7782313.1"/>
    </source>
</evidence>